<dbReference type="EMBL" id="JAUUTY010000007">
    <property type="protein sequence ID" value="KAK1607208.1"/>
    <property type="molecule type" value="Genomic_DNA"/>
</dbReference>
<evidence type="ECO:0000259" key="2">
    <source>
        <dbReference type="Pfam" id="PF03078"/>
    </source>
</evidence>
<organism evidence="3 4">
    <name type="scientific">Lolium multiflorum</name>
    <name type="common">Italian ryegrass</name>
    <name type="synonym">Lolium perenne subsp. multiflorum</name>
    <dbReference type="NCBI Taxonomy" id="4521"/>
    <lineage>
        <taxon>Eukaryota</taxon>
        <taxon>Viridiplantae</taxon>
        <taxon>Streptophyta</taxon>
        <taxon>Embryophyta</taxon>
        <taxon>Tracheophyta</taxon>
        <taxon>Spermatophyta</taxon>
        <taxon>Magnoliopsida</taxon>
        <taxon>Liliopsida</taxon>
        <taxon>Poales</taxon>
        <taxon>Poaceae</taxon>
        <taxon>BOP clade</taxon>
        <taxon>Pooideae</taxon>
        <taxon>Poodae</taxon>
        <taxon>Poeae</taxon>
        <taxon>Poeae Chloroplast Group 2 (Poeae type)</taxon>
        <taxon>Loliodinae</taxon>
        <taxon>Loliinae</taxon>
        <taxon>Lolium</taxon>
    </lineage>
</organism>
<protein>
    <recommendedName>
        <fullName evidence="2">Arabidopsis retrotransposon Orf1 C-terminal domain-containing protein</fullName>
    </recommendedName>
</protein>
<name>A0AAD8QQJ1_LOLMU</name>
<feature type="region of interest" description="Disordered" evidence="1">
    <location>
        <begin position="594"/>
        <end position="619"/>
    </location>
</feature>
<keyword evidence="4" id="KW-1185">Reference proteome</keyword>
<feature type="region of interest" description="Disordered" evidence="1">
    <location>
        <begin position="1"/>
        <end position="27"/>
    </location>
</feature>
<dbReference type="Pfam" id="PF03078">
    <property type="entry name" value="ATHILA"/>
    <property type="match status" value="1"/>
</dbReference>
<dbReference type="AlphaFoldDB" id="A0AAD8QQJ1"/>
<gene>
    <name evidence="3" type="ORF">QYE76_030881</name>
</gene>
<evidence type="ECO:0000256" key="1">
    <source>
        <dbReference type="SAM" id="MobiDB-lite"/>
    </source>
</evidence>
<evidence type="ECO:0000313" key="3">
    <source>
        <dbReference type="EMBL" id="KAK1607208.1"/>
    </source>
</evidence>
<reference evidence="3" key="1">
    <citation type="submission" date="2023-07" db="EMBL/GenBank/DDBJ databases">
        <title>A chromosome-level genome assembly of Lolium multiflorum.</title>
        <authorList>
            <person name="Chen Y."/>
            <person name="Copetti D."/>
            <person name="Kolliker R."/>
            <person name="Studer B."/>
        </authorList>
    </citation>
    <scope>NUCLEOTIDE SEQUENCE</scope>
    <source>
        <strain evidence="3">02402/16</strain>
        <tissue evidence="3">Leaf</tissue>
    </source>
</reference>
<dbReference type="Proteomes" id="UP001231189">
    <property type="component" value="Unassembled WGS sequence"/>
</dbReference>
<feature type="domain" description="Arabidopsis retrotransposon Orf1 C-terminal" evidence="2">
    <location>
        <begin position="300"/>
        <end position="458"/>
    </location>
</feature>
<proteinExistence type="predicted"/>
<accession>A0AAD8QQJ1</accession>
<sequence>MGILKAIPTYGSASSTPPGSIKSVGVQEGKDTADFPRAIIDLMVNAICTALESLDGIENTKATRSGATLVTDEWGQSHVAATLAVDWSKSRRGNGAHCRREIDDGAGDSGHPRTIGDYRWLQHTMGKRMMLSPLPNGRRSMNDGEAKRRRSQAHASQVKLQLLWKRTPDEAEELLAKISKNHDDWSTPEPTPTPILKKRGMIELNDEDMREAKKSLMEKGIKSEDVKNLPPIEDLCKIIPPSSTIEKRKMDNYNFGEVFERETTSTGRPSRASTRIRRSYNEDVIAPSFEEDNGVPNASSFPCYNFLSNAGLLDDFLTLVGKAGLTTYMEDERKQYYMLTKIFVESFKFNNKHYHPTVAFRIYGNPITMKLKDFCTALDIAPVGTTKKIEDNPKALLELYREITNDDCRTIQRGKIRNIQLPAIKYFAYYLATSILGRENTSNISSYHLAFLIAALTGETPYHLGALVARRLSNKGPIFGGIIASRILAHLDLPLDPTDVELTPARLDIAAMKSHQFVTTDSSMDNIVYRMLFADGDEREVLLPQTDLFSVHRKPWSRSKEEVDEQLKIQGFHQQHDSEDAEPSYDYTVTYPVASSSTYPEQGPSSSYYGDTTSWGPWE</sequence>
<evidence type="ECO:0000313" key="4">
    <source>
        <dbReference type="Proteomes" id="UP001231189"/>
    </source>
</evidence>
<comment type="caution">
    <text evidence="3">The sequence shown here is derived from an EMBL/GenBank/DDBJ whole genome shotgun (WGS) entry which is preliminary data.</text>
</comment>
<feature type="region of interest" description="Disordered" evidence="1">
    <location>
        <begin position="130"/>
        <end position="155"/>
    </location>
</feature>
<dbReference type="InterPro" id="IPR004312">
    <property type="entry name" value="ATHILA_Orf1_C"/>
</dbReference>